<organism evidence="5 6">
    <name type="scientific">Pelomonas candidula</name>
    <dbReference type="NCBI Taxonomy" id="3299025"/>
    <lineage>
        <taxon>Bacteria</taxon>
        <taxon>Pseudomonadati</taxon>
        <taxon>Pseudomonadota</taxon>
        <taxon>Betaproteobacteria</taxon>
        <taxon>Burkholderiales</taxon>
        <taxon>Sphaerotilaceae</taxon>
        <taxon>Roseateles</taxon>
    </lineage>
</organism>
<dbReference type="InterPro" id="IPR010982">
    <property type="entry name" value="Lambda_DNA-bd_dom_sf"/>
</dbReference>
<keyword evidence="1" id="KW-0805">Transcription regulation</keyword>
<feature type="domain" description="HTH lacI-type" evidence="4">
    <location>
        <begin position="14"/>
        <end position="68"/>
    </location>
</feature>
<protein>
    <submittedName>
        <fullName evidence="5">LacI family DNA-binding transcriptional regulator</fullName>
    </submittedName>
</protein>
<evidence type="ECO:0000313" key="5">
    <source>
        <dbReference type="EMBL" id="MFG6489121.1"/>
    </source>
</evidence>
<dbReference type="Pfam" id="PF13377">
    <property type="entry name" value="Peripla_BP_3"/>
    <property type="match status" value="1"/>
</dbReference>
<dbReference type="Pfam" id="PF00356">
    <property type="entry name" value="LacI"/>
    <property type="match status" value="1"/>
</dbReference>
<dbReference type="SUPFAM" id="SSF47413">
    <property type="entry name" value="lambda repressor-like DNA-binding domains"/>
    <property type="match status" value="1"/>
</dbReference>
<gene>
    <name evidence="5" type="ORF">ACG04R_20715</name>
</gene>
<dbReference type="PROSITE" id="PS50932">
    <property type="entry name" value="HTH_LACI_2"/>
    <property type="match status" value="1"/>
</dbReference>
<evidence type="ECO:0000256" key="3">
    <source>
        <dbReference type="ARBA" id="ARBA00023163"/>
    </source>
</evidence>
<dbReference type="CDD" id="cd01392">
    <property type="entry name" value="HTH_LacI"/>
    <property type="match status" value="1"/>
</dbReference>
<reference evidence="5 6" key="1">
    <citation type="submission" date="2024-08" db="EMBL/GenBank/DDBJ databases">
        <authorList>
            <person name="Lu H."/>
        </authorList>
    </citation>
    <scope>NUCLEOTIDE SEQUENCE [LARGE SCALE GENOMIC DNA]</scope>
    <source>
        <strain evidence="5 6">BYS78W</strain>
    </source>
</reference>
<dbReference type="InterPro" id="IPR000843">
    <property type="entry name" value="HTH_LacI"/>
</dbReference>
<dbReference type="InterPro" id="IPR046335">
    <property type="entry name" value="LacI/GalR-like_sensor"/>
</dbReference>
<dbReference type="InterPro" id="IPR028082">
    <property type="entry name" value="Peripla_BP_I"/>
</dbReference>
<dbReference type="PANTHER" id="PTHR30146:SF153">
    <property type="entry name" value="LACTOSE OPERON REPRESSOR"/>
    <property type="match status" value="1"/>
</dbReference>
<dbReference type="EMBL" id="JBIGIC010000011">
    <property type="protein sequence ID" value="MFG6489121.1"/>
    <property type="molecule type" value="Genomic_DNA"/>
</dbReference>
<dbReference type="PROSITE" id="PS00356">
    <property type="entry name" value="HTH_LACI_1"/>
    <property type="match status" value="1"/>
</dbReference>
<dbReference type="SMART" id="SM00354">
    <property type="entry name" value="HTH_LACI"/>
    <property type="match status" value="1"/>
</dbReference>
<evidence type="ECO:0000256" key="1">
    <source>
        <dbReference type="ARBA" id="ARBA00023015"/>
    </source>
</evidence>
<dbReference type="PANTHER" id="PTHR30146">
    <property type="entry name" value="LACI-RELATED TRANSCRIPTIONAL REPRESSOR"/>
    <property type="match status" value="1"/>
</dbReference>
<keyword evidence="3" id="KW-0804">Transcription</keyword>
<accession>A0ABW7HHC5</accession>
<dbReference type="GO" id="GO:0003677">
    <property type="term" value="F:DNA binding"/>
    <property type="evidence" value="ECO:0007669"/>
    <property type="project" value="UniProtKB-KW"/>
</dbReference>
<keyword evidence="2 5" id="KW-0238">DNA-binding</keyword>
<dbReference type="RefSeq" id="WP_394415338.1">
    <property type="nucleotide sequence ID" value="NZ_JBIGIC010000011.1"/>
</dbReference>
<dbReference type="PRINTS" id="PR00036">
    <property type="entry name" value="HTHLACI"/>
</dbReference>
<evidence type="ECO:0000259" key="4">
    <source>
        <dbReference type="PROSITE" id="PS50932"/>
    </source>
</evidence>
<dbReference type="Gene3D" id="3.40.50.2300">
    <property type="match status" value="2"/>
</dbReference>
<dbReference type="SUPFAM" id="SSF53822">
    <property type="entry name" value="Periplasmic binding protein-like I"/>
    <property type="match status" value="1"/>
</dbReference>
<dbReference type="Proteomes" id="UP001606134">
    <property type="component" value="Unassembled WGS sequence"/>
</dbReference>
<sequence>MNQTARPRRRTKAATLADVAKLAGVSPMTVSRVVNEEPGVRREMRDKVVAAIAALNYLPHPSAQPTLDTDVVRIGMVFNDPSVGYLNDFMIGLLSKAGLPHVQLDVQRCELREDEEAMVQVMIAGGIHGLILPPPFCDSEPLLRKLAAHGVLGVVVSSGRPSPLASAIGIDDQRAAYEMTRHLLSLGHQRLGFIVGDKDQHCSERRLAGFRQAMNDAGLDPARMAALAYGDFSYRSGLDAAEQLLALESRPTAIFASNDDMAAATVAIAHRRGLDVPSDLAVVGFDDAPLATTIWPELTTIHQPVTAMAGAAVELLVRHIRSRRAGKPLPCEHVLMPFELLRRQSDAAPRSRPPLRLGGMA</sequence>
<dbReference type="CDD" id="cd01545">
    <property type="entry name" value="PBP1_SalR"/>
    <property type="match status" value="1"/>
</dbReference>
<evidence type="ECO:0000256" key="2">
    <source>
        <dbReference type="ARBA" id="ARBA00023125"/>
    </source>
</evidence>
<comment type="caution">
    <text evidence="5">The sequence shown here is derived from an EMBL/GenBank/DDBJ whole genome shotgun (WGS) entry which is preliminary data.</text>
</comment>
<keyword evidence="6" id="KW-1185">Reference proteome</keyword>
<name>A0ABW7HHC5_9BURK</name>
<evidence type="ECO:0000313" key="6">
    <source>
        <dbReference type="Proteomes" id="UP001606134"/>
    </source>
</evidence>
<proteinExistence type="predicted"/>
<dbReference type="Gene3D" id="1.10.260.40">
    <property type="entry name" value="lambda repressor-like DNA-binding domains"/>
    <property type="match status" value="1"/>
</dbReference>